<dbReference type="Proteomes" id="UP000287171">
    <property type="component" value="Unassembled WGS sequence"/>
</dbReference>
<protein>
    <recommendedName>
        <fullName evidence="1">ATP-grasp domain-containing protein</fullName>
    </recommendedName>
</protein>
<evidence type="ECO:0000259" key="1">
    <source>
        <dbReference type="Pfam" id="PF14243"/>
    </source>
</evidence>
<dbReference type="Pfam" id="PF14243">
    <property type="entry name" value="R2K_3"/>
    <property type="match status" value="1"/>
</dbReference>
<evidence type="ECO:0000313" key="2">
    <source>
        <dbReference type="EMBL" id="GCE26135.1"/>
    </source>
</evidence>
<keyword evidence="3" id="KW-1185">Reference proteome</keyword>
<dbReference type="RefSeq" id="WP_126626633.1">
    <property type="nucleotide sequence ID" value="NZ_BIFT01000001.1"/>
</dbReference>
<proteinExistence type="predicted"/>
<dbReference type="InterPro" id="IPR025643">
    <property type="entry name" value="R2K_3"/>
</dbReference>
<dbReference type="OrthoDB" id="5355744at2"/>
<organism evidence="2 3">
    <name type="scientific">Dictyobacter alpinus</name>
    <dbReference type="NCBI Taxonomy" id="2014873"/>
    <lineage>
        <taxon>Bacteria</taxon>
        <taxon>Bacillati</taxon>
        <taxon>Chloroflexota</taxon>
        <taxon>Ktedonobacteria</taxon>
        <taxon>Ktedonobacterales</taxon>
        <taxon>Dictyobacteraceae</taxon>
        <taxon>Dictyobacter</taxon>
    </lineage>
</organism>
<accession>A0A402B456</accession>
<feature type="domain" description="ATP-grasp" evidence="1">
    <location>
        <begin position="137"/>
        <end position="295"/>
    </location>
</feature>
<reference evidence="3" key="1">
    <citation type="submission" date="2018-12" db="EMBL/GenBank/DDBJ databases">
        <title>Tengunoibacter tsumagoiensis gen. nov., sp. nov., Dictyobacter kobayashii sp. nov., D. alpinus sp. nov., and D. joshuensis sp. nov. and description of Dictyobacteraceae fam. nov. within the order Ktedonobacterales isolated from Tengu-no-mugimeshi.</title>
        <authorList>
            <person name="Wang C.M."/>
            <person name="Zheng Y."/>
            <person name="Sakai Y."/>
            <person name="Toyoda A."/>
            <person name="Minakuchi Y."/>
            <person name="Abe K."/>
            <person name="Yokota A."/>
            <person name="Yabe S."/>
        </authorList>
    </citation>
    <scope>NUCLEOTIDE SEQUENCE [LARGE SCALE GENOMIC DNA]</scope>
    <source>
        <strain evidence="3">Uno16</strain>
    </source>
</reference>
<sequence>MRMIFCADPLNKRQPEAMYATEVAAVEQLEIPTSLLDFEALVEQYDDQRAIRRIQAAEQPEVAIYRGWMLKPDNYIQLYAALAEKNLFLINMPQAYIHCHHLPASYHLIQEVTPQTVWTPVYGEPDLDEIMELLQPFGDSPVVLKDYVKSRKHEWFEACYIPSAADRSEVERVVNRFIELQGDDLNEGLVFRAYQQFEPLGSHAKSSMPLTREYRLFFCDGKHLQTIPYWEQEGYGQEMPPLDLLLPVARRIQSRFFTMDVARQDNGAWSIIELGDGQVAGLPERTDVPAFYQALIQTAR</sequence>
<evidence type="ECO:0000313" key="3">
    <source>
        <dbReference type="Proteomes" id="UP000287171"/>
    </source>
</evidence>
<dbReference type="AlphaFoldDB" id="A0A402B456"/>
<comment type="caution">
    <text evidence="2">The sequence shown here is derived from an EMBL/GenBank/DDBJ whole genome shotgun (WGS) entry which is preliminary data.</text>
</comment>
<name>A0A402B456_9CHLR</name>
<dbReference type="EMBL" id="BIFT01000001">
    <property type="protein sequence ID" value="GCE26135.1"/>
    <property type="molecule type" value="Genomic_DNA"/>
</dbReference>
<gene>
    <name evidence="2" type="ORF">KDA_16190</name>
</gene>